<dbReference type="RefSeq" id="XP_060365119.1">
    <property type="nucleotide sequence ID" value="XM_060502347.1"/>
</dbReference>
<proteinExistence type="predicted"/>
<name>A0AAD8UPY2_GLOAC</name>
<evidence type="ECO:0000313" key="2">
    <source>
        <dbReference type="EMBL" id="KAK1725064.1"/>
    </source>
</evidence>
<keyword evidence="1" id="KW-1133">Transmembrane helix</keyword>
<dbReference type="Proteomes" id="UP001244207">
    <property type="component" value="Unassembled WGS sequence"/>
</dbReference>
<sequence>MPMPELVFKRDLPTFVGAALRSRLDSPCLPQPHVTQTTSCPSSTRRCRAVRCWQAGSSPHAYRLARFRASSRFTRSGLATLVVLGLIVNHNMGSSLLSYLYSIPTLTFHQWMIFQWIFISSFTVSGIPIRLQGRPAPVRKHHSDD</sequence>
<keyword evidence="1" id="KW-0812">Transmembrane</keyword>
<feature type="transmembrane region" description="Helical" evidence="1">
    <location>
        <begin position="113"/>
        <end position="131"/>
    </location>
</feature>
<evidence type="ECO:0000313" key="3">
    <source>
        <dbReference type="Proteomes" id="UP001244207"/>
    </source>
</evidence>
<dbReference type="GeneID" id="85386246"/>
<protein>
    <submittedName>
        <fullName evidence="2">Uncharacterized protein</fullName>
    </submittedName>
</protein>
<gene>
    <name evidence="2" type="ORF">BDZ83DRAFT_317561</name>
</gene>
<dbReference type="AlphaFoldDB" id="A0AAD8UPY2"/>
<keyword evidence="1" id="KW-0472">Membrane</keyword>
<feature type="transmembrane region" description="Helical" evidence="1">
    <location>
        <begin position="78"/>
        <end position="101"/>
    </location>
</feature>
<dbReference type="EMBL" id="JAHMHS010000045">
    <property type="protein sequence ID" value="KAK1725064.1"/>
    <property type="molecule type" value="Genomic_DNA"/>
</dbReference>
<reference evidence="2" key="1">
    <citation type="submission" date="2021-12" db="EMBL/GenBank/DDBJ databases">
        <title>Comparative genomics, transcriptomics and evolutionary studies reveal genomic signatures of adaptation to plant cell wall in hemibiotrophic fungi.</title>
        <authorList>
            <consortium name="DOE Joint Genome Institute"/>
            <person name="Baroncelli R."/>
            <person name="Diaz J.F."/>
            <person name="Benocci T."/>
            <person name="Peng M."/>
            <person name="Battaglia E."/>
            <person name="Haridas S."/>
            <person name="Andreopoulos W."/>
            <person name="Labutti K."/>
            <person name="Pangilinan J."/>
            <person name="Floch G.L."/>
            <person name="Makela M.R."/>
            <person name="Henrissat B."/>
            <person name="Grigoriev I.V."/>
            <person name="Crouch J.A."/>
            <person name="De Vries R.P."/>
            <person name="Sukno S.A."/>
            <person name="Thon M.R."/>
        </authorList>
    </citation>
    <scope>NUCLEOTIDE SEQUENCE</scope>
    <source>
        <strain evidence="2">CBS 112980</strain>
    </source>
</reference>
<comment type="caution">
    <text evidence="2">The sequence shown here is derived from an EMBL/GenBank/DDBJ whole genome shotgun (WGS) entry which is preliminary data.</text>
</comment>
<evidence type="ECO:0000256" key="1">
    <source>
        <dbReference type="SAM" id="Phobius"/>
    </source>
</evidence>
<accession>A0AAD8UPY2</accession>
<keyword evidence="3" id="KW-1185">Reference proteome</keyword>
<organism evidence="2 3">
    <name type="scientific">Glomerella acutata</name>
    <name type="common">Colletotrichum acutatum</name>
    <dbReference type="NCBI Taxonomy" id="27357"/>
    <lineage>
        <taxon>Eukaryota</taxon>
        <taxon>Fungi</taxon>
        <taxon>Dikarya</taxon>
        <taxon>Ascomycota</taxon>
        <taxon>Pezizomycotina</taxon>
        <taxon>Sordariomycetes</taxon>
        <taxon>Hypocreomycetidae</taxon>
        <taxon>Glomerellales</taxon>
        <taxon>Glomerellaceae</taxon>
        <taxon>Colletotrichum</taxon>
        <taxon>Colletotrichum acutatum species complex</taxon>
    </lineage>
</organism>